<feature type="region of interest" description="Disordered" evidence="1">
    <location>
        <begin position="38"/>
        <end position="171"/>
    </location>
</feature>
<proteinExistence type="predicted"/>
<dbReference type="AlphaFoldDB" id="A0A3M7DXB6"/>
<evidence type="ECO:0000256" key="1">
    <source>
        <dbReference type="SAM" id="MobiDB-lite"/>
    </source>
</evidence>
<protein>
    <submittedName>
        <fullName evidence="2">Uncharacterized protein</fullName>
    </submittedName>
</protein>
<accession>A0A3M7DXB6</accession>
<gene>
    <name evidence="2" type="ORF">D0863_06919</name>
</gene>
<dbReference type="Proteomes" id="UP000269276">
    <property type="component" value="Unassembled WGS sequence"/>
</dbReference>
<organism evidence="2 3">
    <name type="scientific">Hortaea werneckii</name>
    <name type="common">Black yeast</name>
    <name type="synonym">Cladosporium werneckii</name>
    <dbReference type="NCBI Taxonomy" id="91943"/>
    <lineage>
        <taxon>Eukaryota</taxon>
        <taxon>Fungi</taxon>
        <taxon>Dikarya</taxon>
        <taxon>Ascomycota</taxon>
        <taxon>Pezizomycotina</taxon>
        <taxon>Dothideomycetes</taxon>
        <taxon>Dothideomycetidae</taxon>
        <taxon>Mycosphaerellales</taxon>
        <taxon>Teratosphaeriaceae</taxon>
        <taxon>Hortaea</taxon>
    </lineage>
</organism>
<dbReference type="OrthoDB" id="3910980at2759"/>
<comment type="caution">
    <text evidence="2">The sequence shown here is derived from an EMBL/GenBank/DDBJ whole genome shotgun (WGS) entry which is preliminary data.</text>
</comment>
<evidence type="ECO:0000313" key="2">
    <source>
        <dbReference type="EMBL" id="RMY68717.1"/>
    </source>
</evidence>
<dbReference type="EMBL" id="QWIP01000225">
    <property type="protein sequence ID" value="RMY68717.1"/>
    <property type="molecule type" value="Genomic_DNA"/>
</dbReference>
<evidence type="ECO:0000313" key="3">
    <source>
        <dbReference type="Proteomes" id="UP000269276"/>
    </source>
</evidence>
<sequence>MHTLHQTHINHLRKTLSTPATSEYITKTMTRSLPWTPAHYAGLIDPQPREPGNGSTFKSPNRPRPPKPVQPRDDGCSRIPNACFAAAATGGNDGPQPRDPGNGRRMRVDPQPRDPGNGRYALVGIDGCEVPAAQVCGGGGPKPPREPRPPQPREGGRRFARCLAPQPRDPG</sequence>
<name>A0A3M7DXB6_HORWE</name>
<reference evidence="2 3" key="1">
    <citation type="journal article" date="2018" name="BMC Genomics">
        <title>Genomic evidence for intraspecific hybridization in a clonal and extremely halotolerant yeast.</title>
        <authorList>
            <person name="Gostincar C."/>
            <person name="Stajich J.E."/>
            <person name="Zupancic J."/>
            <person name="Zalar P."/>
            <person name="Gunde-Cimerman N."/>
        </authorList>
    </citation>
    <scope>NUCLEOTIDE SEQUENCE [LARGE SCALE GENOMIC DNA]</scope>
    <source>
        <strain evidence="2 3">EXF-2682</strain>
    </source>
</reference>